<name>A0A1H0U4V0_9MICO</name>
<organism evidence="1 2">
    <name type="scientific">Pedococcus dokdonensis</name>
    <dbReference type="NCBI Taxonomy" id="443156"/>
    <lineage>
        <taxon>Bacteria</taxon>
        <taxon>Bacillati</taxon>
        <taxon>Actinomycetota</taxon>
        <taxon>Actinomycetes</taxon>
        <taxon>Micrococcales</taxon>
        <taxon>Intrasporangiaceae</taxon>
        <taxon>Pedococcus</taxon>
    </lineage>
</organism>
<dbReference type="OrthoDB" id="5149879at2"/>
<dbReference type="STRING" id="443156.SAMN04489867_3136"/>
<protein>
    <submittedName>
        <fullName evidence="1">Uncharacterized protein</fullName>
    </submittedName>
</protein>
<gene>
    <name evidence="1" type="ORF">SAMN04489867_3136</name>
</gene>
<reference evidence="2" key="1">
    <citation type="submission" date="2016-10" db="EMBL/GenBank/DDBJ databases">
        <authorList>
            <person name="Varghese N."/>
            <person name="Submissions S."/>
        </authorList>
    </citation>
    <scope>NUCLEOTIDE SEQUENCE [LARGE SCALE GENOMIC DNA]</scope>
    <source>
        <strain evidence="2">DSM 22329</strain>
    </source>
</reference>
<dbReference type="AlphaFoldDB" id="A0A1H0U4V0"/>
<accession>A0A1H0U4V0</accession>
<dbReference type="RefSeq" id="WP_157693091.1">
    <property type="nucleotide sequence ID" value="NZ_LT629711.1"/>
</dbReference>
<proteinExistence type="predicted"/>
<evidence type="ECO:0000313" key="1">
    <source>
        <dbReference type="EMBL" id="SDP61223.1"/>
    </source>
</evidence>
<keyword evidence="2" id="KW-1185">Reference proteome</keyword>
<dbReference type="EMBL" id="LT629711">
    <property type="protein sequence ID" value="SDP61223.1"/>
    <property type="molecule type" value="Genomic_DNA"/>
</dbReference>
<sequence>MTMNDGTELQRLIVVANSEVEEFVEPAECVDRLHQVQTARAALARLDAPSLRASLEASRSARGNGSAQ</sequence>
<dbReference type="Proteomes" id="UP000199077">
    <property type="component" value="Chromosome I"/>
</dbReference>
<evidence type="ECO:0000313" key="2">
    <source>
        <dbReference type="Proteomes" id="UP000199077"/>
    </source>
</evidence>